<dbReference type="CDD" id="cd00187">
    <property type="entry name" value="TOP4c"/>
    <property type="match status" value="1"/>
</dbReference>
<evidence type="ECO:0000256" key="7">
    <source>
        <dbReference type="ARBA" id="ARBA00023235"/>
    </source>
</evidence>
<dbReference type="FunFam" id="1.10.268.10:FF:000001">
    <property type="entry name" value="DNA gyrase subunit A"/>
    <property type="match status" value="1"/>
</dbReference>
<dbReference type="GO" id="GO:0003677">
    <property type="term" value="F:DNA binding"/>
    <property type="evidence" value="ECO:0007669"/>
    <property type="project" value="UniProtKB-KW"/>
</dbReference>
<evidence type="ECO:0000256" key="3">
    <source>
        <dbReference type="ARBA" id="ARBA00022475"/>
    </source>
</evidence>
<dbReference type="Pfam" id="PF00521">
    <property type="entry name" value="DNA_topoisoIV"/>
    <property type="match status" value="1"/>
</dbReference>
<dbReference type="InterPro" id="IPR035516">
    <property type="entry name" value="Gyrase/topoIV_suA_C"/>
</dbReference>
<keyword evidence="7 11" id="KW-0413">Isomerase</keyword>
<dbReference type="Gene3D" id="3.90.199.10">
    <property type="entry name" value="Topoisomerase II, domain 5"/>
    <property type="match status" value="1"/>
</dbReference>
<dbReference type="InterPro" id="IPR002205">
    <property type="entry name" value="Topo_IIA_dom_A"/>
</dbReference>
<dbReference type="PANTHER" id="PTHR43493">
    <property type="entry name" value="DNA GYRASE/TOPOISOMERASE SUBUNIT A"/>
    <property type="match status" value="1"/>
</dbReference>
<dbReference type="InterPro" id="IPR005742">
    <property type="entry name" value="TopoIV_A_Gneg"/>
</dbReference>
<dbReference type="GO" id="GO:0005694">
    <property type="term" value="C:chromosome"/>
    <property type="evidence" value="ECO:0007669"/>
    <property type="project" value="InterPro"/>
</dbReference>
<evidence type="ECO:0000256" key="8">
    <source>
        <dbReference type="SAM" id="Coils"/>
    </source>
</evidence>
<dbReference type="InterPro" id="IPR013757">
    <property type="entry name" value="Topo_IIA_A_a_sf"/>
</dbReference>
<dbReference type="GO" id="GO:0003918">
    <property type="term" value="F:DNA topoisomerase type II (double strand cut, ATP-hydrolyzing) activity"/>
    <property type="evidence" value="ECO:0007669"/>
    <property type="project" value="UniProtKB-EC"/>
</dbReference>
<dbReference type="InterPro" id="IPR013758">
    <property type="entry name" value="Topo_IIA_A/C_ab"/>
</dbReference>
<proteinExistence type="inferred from homology"/>
<feature type="region of interest" description="Disordered" evidence="9">
    <location>
        <begin position="1"/>
        <end position="32"/>
    </location>
</feature>
<feature type="coiled-coil region" evidence="8">
    <location>
        <begin position="486"/>
        <end position="513"/>
    </location>
</feature>
<evidence type="ECO:0000256" key="4">
    <source>
        <dbReference type="ARBA" id="ARBA00023029"/>
    </source>
</evidence>
<dbReference type="PANTHER" id="PTHR43493:SF1">
    <property type="entry name" value="DNA TOPOISOMERASE 4 SUBUNIT A"/>
    <property type="match status" value="1"/>
</dbReference>
<feature type="domain" description="Topo IIA-type catalytic" evidence="10">
    <location>
        <begin position="65"/>
        <end position="551"/>
    </location>
</feature>
<reference evidence="11" key="1">
    <citation type="submission" date="2016-10" db="EMBL/GenBank/DDBJ databases">
        <title>Sequence of Gallionella enrichment culture.</title>
        <authorList>
            <person name="Poehlein A."/>
            <person name="Muehling M."/>
            <person name="Daniel R."/>
        </authorList>
    </citation>
    <scope>NUCLEOTIDE SEQUENCE</scope>
</reference>
<evidence type="ECO:0000259" key="10">
    <source>
        <dbReference type="PROSITE" id="PS52040"/>
    </source>
</evidence>
<evidence type="ECO:0000256" key="5">
    <source>
        <dbReference type="ARBA" id="ARBA00023125"/>
    </source>
</evidence>
<accession>A0A1J5RQN1</accession>
<dbReference type="GO" id="GO:0006265">
    <property type="term" value="P:DNA topological change"/>
    <property type="evidence" value="ECO:0007669"/>
    <property type="project" value="InterPro"/>
</dbReference>
<name>A0A1J5RQN1_9ZZZZ</name>
<keyword evidence="5" id="KW-0238">DNA-binding</keyword>
<dbReference type="Gene3D" id="2.120.10.90">
    <property type="entry name" value="DNA gyrase/topoisomerase IV, subunit A, C-terminal"/>
    <property type="match status" value="1"/>
</dbReference>
<dbReference type="Gene3D" id="1.10.268.10">
    <property type="entry name" value="Topoisomerase, domain 3"/>
    <property type="match status" value="1"/>
</dbReference>
<dbReference type="PROSITE" id="PS52040">
    <property type="entry name" value="TOPO_IIA"/>
    <property type="match status" value="1"/>
</dbReference>
<keyword evidence="4" id="KW-0799">Topoisomerase</keyword>
<organism evidence="11">
    <name type="scientific">mine drainage metagenome</name>
    <dbReference type="NCBI Taxonomy" id="410659"/>
    <lineage>
        <taxon>unclassified sequences</taxon>
        <taxon>metagenomes</taxon>
        <taxon>ecological metagenomes</taxon>
    </lineage>
</organism>
<dbReference type="GO" id="GO:0005524">
    <property type="term" value="F:ATP binding"/>
    <property type="evidence" value="ECO:0007669"/>
    <property type="project" value="InterPro"/>
</dbReference>
<dbReference type="Gene3D" id="3.30.1360.40">
    <property type="match status" value="1"/>
</dbReference>
<keyword evidence="3" id="KW-1003">Cell membrane</keyword>
<dbReference type="SUPFAM" id="SSF101904">
    <property type="entry name" value="GyrA/ParC C-terminal domain-like"/>
    <property type="match status" value="1"/>
</dbReference>
<gene>
    <name evidence="11" type="primary">parC_4</name>
    <name evidence="11" type="ORF">GALL_197310</name>
</gene>
<dbReference type="NCBIfam" id="TIGR01062">
    <property type="entry name" value="parC_Gneg"/>
    <property type="match status" value="1"/>
</dbReference>
<dbReference type="HAMAP" id="MF_00936">
    <property type="entry name" value="ParC_type1"/>
    <property type="match status" value="1"/>
</dbReference>
<dbReference type="SUPFAM" id="SSF56719">
    <property type="entry name" value="Type II DNA topoisomerase"/>
    <property type="match status" value="1"/>
</dbReference>
<sequence>MTMNENEPQDTPEIEAPAPAESSSGGKREFAPLAKLPDSDEVLIADYAERAYLEYAVSVVKGRALPEVCDGQKPVQRRILFSMLRMGLTHGNKHVKSARVVGDVLGKYHPHGDSSAYEAMVRLAQDFAMRYPLVDGQGNFGSRDGDNAAAMRYTEARLTPIADLLLSELDMGTVDFIPNYDGAFQEPAMLPARLPMVLLNGASGIAVGMATEIPSHNLKEVAKAAVALAKNPNLKDDKLLSYISGPDFPGGGQIISSDADIRDAYTTGRGSLKMRARWTVEQLARGQWQVVVSEFPHGVSAQKVLEEIDELTNPKVKANKKSLTPEQVQNKQLILSVLDAVADESDKSQKIRLVFQPKTSKLNPDDMMAVLLTHTSLQNSVSVNLTMIGLDGRPQQKSLTQVLREWVEFRLRTVTRRCGHRLDQVNDRLHILAGRMIVYLNIDEVIALIRGSDNPKEDLMAHFELSERQAEDILEIRLRQLARLEGIKIEKEIKALKAEAKELKRVLDSEDALRELVVGEIEADAKTYGDERRTLIEEAQVTKVTAQVSDEPVTVFISQRFWVRTRLGHGIDATSIAFKDGDSIAATYECRTTDQCIVICSNGRVCSIPVSSLPSGRGDGAPLATFIELAPGAKIAHAFCGKTETPVLISTSAGYGFPCFLGDMVGRNKAGKQFISVKEDTILPPVILAPTQNSLVAVLSKNARLLVFVLSELKLLQGGGKGMMLIDLKEGDELTACTVVNSPALNLSGTAGSKVQQLHIGGKELKDYFGARARAGKVVESKLKALKFDR</sequence>
<evidence type="ECO:0000256" key="2">
    <source>
        <dbReference type="ARBA" id="ARBA00012895"/>
    </source>
</evidence>
<dbReference type="NCBIfam" id="NF004044">
    <property type="entry name" value="PRK05561.1"/>
    <property type="match status" value="1"/>
</dbReference>
<dbReference type="SMART" id="SM00434">
    <property type="entry name" value="TOP4c"/>
    <property type="match status" value="1"/>
</dbReference>
<evidence type="ECO:0000256" key="9">
    <source>
        <dbReference type="SAM" id="MobiDB-lite"/>
    </source>
</evidence>
<dbReference type="InterPro" id="IPR013760">
    <property type="entry name" value="Topo_IIA-like_dom_sf"/>
</dbReference>
<keyword evidence="8" id="KW-0175">Coiled coil</keyword>
<dbReference type="GO" id="GO:0009330">
    <property type="term" value="C:DNA topoisomerase type II (double strand cut, ATP-hydrolyzing) complex"/>
    <property type="evidence" value="ECO:0007669"/>
    <property type="project" value="TreeGrafter"/>
</dbReference>
<evidence type="ECO:0000256" key="1">
    <source>
        <dbReference type="ARBA" id="ARBA00000185"/>
    </source>
</evidence>
<comment type="catalytic activity">
    <reaction evidence="1">
        <text>ATP-dependent breakage, passage and rejoining of double-stranded DNA.</text>
        <dbReference type="EC" id="5.6.2.2"/>
    </reaction>
</comment>
<dbReference type="GO" id="GO:0005737">
    <property type="term" value="C:cytoplasm"/>
    <property type="evidence" value="ECO:0007669"/>
    <property type="project" value="TreeGrafter"/>
</dbReference>
<evidence type="ECO:0000256" key="6">
    <source>
        <dbReference type="ARBA" id="ARBA00023136"/>
    </source>
</evidence>
<comment type="caution">
    <text evidence="11">The sequence shown here is derived from an EMBL/GenBank/DDBJ whole genome shotgun (WGS) entry which is preliminary data.</text>
</comment>
<evidence type="ECO:0000313" key="11">
    <source>
        <dbReference type="EMBL" id="OIQ98302.1"/>
    </source>
</evidence>
<dbReference type="EMBL" id="MLJW01000121">
    <property type="protein sequence ID" value="OIQ98302.1"/>
    <property type="molecule type" value="Genomic_DNA"/>
</dbReference>
<dbReference type="AlphaFoldDB" id="A0A1J5RQN1"/>
<protein>
    <recommendedName>
        <fullName evidence="2">DNA topoisomerase (ATP-hydrolyzing)</fullName>
        <ecNumber evidence="2">5.6.2.2</ecNumber>
    </recommendedName>
</protein>
<keyword evidence="6" id="KW-0472">Membrane</keyword>
<dbReference type="InterPro" id="IPR050220">
    <property type="entry name" value="Type_II_DNA_Topoisomerases"/>
</dbReference>
<dbReference type="EC" id="5.6.2.2" evidence="2"/>